<proteinExistence type="predicted"/>
<dbReference type="OMA" id="CEDNNAG"/>
<dbReference type="HOGENOM" id="CLU_000288_63_0_1"/>
<keyword evidence="8" id="KW-1185">Reference proteome</keyword>
<evidence type="ECO:0000256" key="5">
    <source>
        <dbReference type="ARBA" id="ARBA00022840"/>
    </source>
</evidence>
<dbReference type="PROSITE" id="PS50011">
    <property type="entry name" value="PROTEIN_KINASE_DOM"/>
    <property type="match status" value="1"/>
</dbReference>
<dbReference type="Proteomes" id="UP000001514">
    <property type="component" value="Unassembled WGS sequence"/>
</dbReference>
<dbReference type="GO" id="GO:0005524">
    <property type="term" value="F:ATP binding"/>
    <property type="evidence" value="ECO:0007669"/>
    <property type="project" value="UniProtKB-KW"/>
</dbReference>
<feature type="non-terminal residue" evidence="7">
    <location>
        <position position="1"/>
    </location>
</feature>
<dbReference type="PROSITE" id="PS00108">
    <property type="entry name" value="PROTEIN_KINASE_ST"/>
    <property type="match status" value="1"/>
</dbReference>
<evidence type="ECO:0000313" key="7">
    <source>
        <dbReference type="EMBL" id="EFJ33779.1"/>
    </source>
</evidence>
<dbReference type="GO" id="GO:0005737">
    <property type="term" value="C:cytoplasm"/>
    <property type="evidence" value="ECO:0000318"/>
    <property type="project" value="GO_Central"/>
</dbReference>
<dbReference type="InParanoid" id="D8R2S8"/>
<sequence>VVQLVDVFKDKDYYHFVMELCRGSLKDVLSDKKRLSEHEAAIVIKKVARTVGKIHDMGIAHRDIKTANILLGFEEKLFDAIKLTDFGLSWVSEGPQSFKMRGQVGTEVYNAPEMVANKEYDEMVDAWGVGIVLYEILSGEFIFQGDWTNISVEAKDLILQLLHLDPRKRLSVHEVEKHPWVV</sequence>
<evidence type="ECO:0000256" key="3">
    <source>
        <dbReference type="ARBA" id="ARBA00022741"/>
    </source>
</evidence>
<dbReference type="SUPFAM" id="SSF56112">
    <property type="entry name" value="Protein kinase-like (PK-like)"/>
    <property type="match status" value="1"/>
</dbReference>
<keyword evidence="4" id="KW-0418">Kinase</keyword>
<dbReference type="Pfam" id="PF00069">
    <property type="entry name" value="Pkinase"/>
    <property type="match status" value="1"/>
</dbReference>
<feature type="domain" description="Protein kinase" evidence="6">
    <location>
        <begin position="1"/>
        <end position="181"/>
    </location>
</feature>
<reference evidence="7 8" key="1">
    <citation type="journal article" date="2011" name="Science">
        <title>The Selaginella genome identifies genetic changes associated with the evolution of vascular plants.</title>
        <authorList>
            <person name="Banks J.A."/>
            <person name="Nishiyama T."/>
            <person name="Hasebe M."/>
            <person name="Bowman J.L."/>
            <person name="Gribskov M."/>
            <person name="dePamphilis C."/>
            <person name="Albert V.A."/>
            <person name="Aono N."/>
            <person name="Aoyama T."/>
            <person name="Ambrose B.A."/>
            <person name="Ashton N.W."/>
            <person name="Axtell M.J."/>
            <person name="Barker E."/>
            <person name="Barker M.S."/>
            <person name="Bennetzen J.L."/>
            <person name="Bonawitz N.D."/>
            <person name="Chapple C."/>
            <person name="Cheng C."/>
            <person name="Correa L.G."/>
            <person name="Dacre M."/>
            <person name="DeBarry J."/>
            <person name="Dreyer I."/>
            <person name="Elias M."/>
            <person name="Engstrom E.M."/>
            <person name="Estelle M."/>
            <person name="Feng L."/>
            <person name="Finet C."/>
            <person name="Floyd S.K."/>
            <person name="Frommer W.B."/>
            <person name="Fujita T."/>
            <person name="Gramzow L."/>
            <person name="Gutensohn M."/>
            <person name="Harholt J."/>
            <person name="Hattori M."/>
            <person name="Heyl A."/>
            <person name="Hirai T."/>
            <person name="Hiwatashi Y."/>
            <person name="Ishikawa M."/>
            <person name="Iwata M."/>
            <person name="Karol K.G."/>
            <person name="Koehler B."/>
            <person name="Kolukisaoglu U."/>
            <person name="Kubo M."/>
            <person name="Kurata T."/>
            <person name="Lalonde S."/>
            <person name="Li K."/>
            <person name="Li Y."/>
            <person name="Litt A."/>
            <person name="Lyons E."/>
            <person name="Manning G."/>
            <person name="Maruyama T."/>
            <person name="Michael T.P."/>
            <person name="Mikami K."/>
            <person name="Miyazaki S."/>
            <person name="Morinaga S."/>
            <person name="Murata T."/>
            <person name="Mueller-Roeber B."/>
            <person name="Nelson D.R."/>
            <person name="Obara M."/>
            <person name="Oguri Y."/>
            <person name="Olmstead R.G."/>
            <person name="Onodera N."/>
            <person name="Petersen B.L."/>
            <person name="Pils B."/>
            <person name="Prigge M."/>
            <person name="Rensing S.A."/>
            <person name="Riano-Pachon D.M."/>
            <person name="Roberts A.W."/>
            <person name="Sato Y."/>
            <person name="Scheller H.V."/>
            <person name="Schulz B."/>
            <person name="Schulz C."/>
            <person name="Shakirov E.V."/>
            <person name="Shibagaki N."/>
            <person name="Shinohara N."/>
            <person name="Shippen D.E."/>
            <person name="Soerensen I."/>
            <person name="Sotooka R."/>
            <person name="Sugimoto N."/>
            <person name="Sugita M."/>
            <person name="Sumikawa N."/>
            <person name="Tanurdzic M."/>
            <person name="Theissen G."/>
            <person name="Ulvskov P."/>
            <person name="Wakazuki S."/>
            <person name="Weng J.K."/>
            <person name="Willats W.W."/>
            <person name="Wipf D."/>
            <person name="Wolf P.G."/>
            <person name="Yang L."/>
            <person name="Zimmer A.D."/>
            <person name="Zhu Q."/>
            <person name="Mitros T."/>
            <person name="Hellsten U."/>
            <person name="Loque D."/>
            <person name="Otillar R."/>
            <person name="Salamov A."/>
            <person name="Schmutz J."/>
            <person name="Shapiro H."/>
            <person name="Lindquist E."/>
            <person name="Lucas S."/>
            <person name="Rokhsar D."/>
            <person name="Grigoriev I.V."/>
        </authorList>
    </citation>
    <scope>NUCLEOTIDE SEQUENCE [LARGE SCALE GENOMIC DNA]</scope>
</reference>
<accession>D8R2S8</accession>
<dbReference type="InterPro" id="IPR011009">
    <property type="entry name" value="Kinase-like_dom_sf"/>
</dbReference>
<dbReference type="Gene3D" id="1.10.510.10">
    <property type="entry name" value="Transferase(Phosphotransferase) domain 1"/>
    <property type="match status" value="1"/>
</dbReference>
<keyword evidence="5" id="KW-0067">ATP-binding</keyword>
<protein>
    <recommendedName>
        <fullName evidence="6">Protein kinase domain-containing protein</fullName>
    </recommendedName>
</protein>
<evidence type="ECO:0000256" key="1">
    <source>
        <dbReference type="ARBA" id="ARBA00022527"/>
    </source>
</evidence>
<dbReference type="InterPro" id="IPR050205">
    <property type="entry name" value="CDPK_Ser/Thr_kinases"/>
</dbReference>
<evidence type="ECO:0000313" key="8">
    <source>
        <dbReference type="Proteomes" id="UP000001514"/>
    </source>
</evidence>
<evidence type="ECO:0000259" key="6">
    <source>
        <dbReference type="PROSITE" id="PS50011"/>
    </source>
</evidence>
<organism evidence="8">
    <name type="scientific">Selaginella moellendorffii</name>
    <name type="common">Spikemoss</name>
    <dbReference type="NCBI Taxonomy" id="88036"/>
    <lineage>
        <taxon>Eukaryota</taxon>
        <taxon>Viridiplantae</taxon>
        <taxon>Streptophyta</taxon>
        <taxon>Embryophyta</taxon>
        <taxon>Tracheophyta</taxon>
        <taxon>Lycopodiopsida</taxon>
        <taxon>Selaginellales</taxon>
        <taxon>Selaginellaceae</taxon>
        <taxon>Selaginella</taxon>
    </lineage>
</organism>
<dbReference type="Gramene" id="EFJ33779">
    <property type="protein sequence ID" value="EFJ33779"/>
    <property type="gene ID" value="SELMODRAFT_35928"/>
</dbReference>
<dbReference type="GO" id="GO:0004674">
    <property type="term" value="F:protein serine/threonine kinase activity"/>
    <property type="evidence" value="ECO:0000318"/>
    <property type="project" value="GO_Central"/>
</dbReference>
<feature type="non-terminal residue" evidence="7">
    <location>
        <position position="182"/>
    </location>
</feature>
<keyword evidence="1" id="KW-0723">Serine/threonine-protein kinase</keyword>
<dbReference type="AlphaFoldDB" id="D8R2S8"/>
<dbReference type="InterPro" id="IPR008271">
    <property type="entry name" value="Ser/Thr_kinase_AS"/>
</dbReference>
<keyword evidence="3" id="KW-0547">Nucleotide-binding</keyword>
<keyword evidence="2" id="KW-0808">Transferase</keyword>
<evidence type="ECO:0000256" key="2">
    <source>
        <dbReference type="ARBA" id="ARBA00022679"/>
    </source>
</evidence>
<name>D8R2S8_SELML</name>
<evidence type="ECO:0000256" key="4">
    <source>
        <dbReference type="ARBA" id="ARBA00022777"/>
    </source>
</evidence>
<dbReference type="STRING" id="88036.D8R2S8"/>
<dbReference type="InterPro" id="IPR000719">
    <property type="entry name" value="Prot_kinase_dom"/>
</dbReference>
<gene>
    <name evidence="7" type="ORF">SELMODRAFT_35928</name>
</gene>
<dbReference type="KEGG" id="smo:SELMODRAFT_35928"/>
<dbReference type="EMBL" id="GL377570">
    <property type="protein sequence ID" value="EFJ33779.1"/>
    <property type="molecule type" value="Genomic_DNA"/>
</dbReference>
<dbReference type="eggNOG" id="KOG0032">
    <property type="taxonomic scope" value="Eukaryota"/>
</dbReference>
<dbReference type="PANTHER" id="PTHR24349">
    <property type="entry name" value="SERINE/THREONINE-PROTEIN KINASE"/>
    <property type="match status" value="1"/>
</dbReference>
<dbReference type="SMART" id="SM00220">
    <property type="entry name" value="S_TKc"/>
    <property type="match status" value="1"/>
</dbReference>